<dbReference type="InterPro" id="IPR036837">
    <property type="entry name" value="Cation_efflux_CTD_sf"/>
</dbReference>
<dbReference type="GO" id="GO:0016020">
    <property type="term" value="C:membrane"/>
    <property type="evidence" value="ECO:0007669"/>
    <property type="project" value="UniProtKB-SubCell"/>
</dbReference>
<dbReference type="OrthoDB" id="78296at2759"/>
<evidence type="ECO:0000259" key="8">
    <source>
        <dbReference type="Pfam" id="PF01545"/>
    </source>
</evidence>
<proteinExistence type="predicted"/>
<evidence type="ECO:0000259" key="9">
    <source>
        <dbReference type="Pfam" id="PF16916"/>
    </source>
</evidence>
<dbReference type="InParanoid" id="B0CU57"/>
<feature type="region of interest" description="Disordered" evidence="6">
    <location>
        <begin position="1"/>
        <end position="21"/>
    </location>
</feature>
<dbReference type="Proteomes" id="UP000001194">
    <property type="component" value="Unassembled WGS sequence"/>
</dbReference>
<dbReference type="GO" id="GO:0008324">
    <property type="term" value="F:monoatomic cation transmembrane transporter activity"/>
    <property type="evidence" value="ECO:0007669"/>
    <property type="project" value="InterPro"/>
</dbReference>
<dbReference type="AlphaFoldDB" id="B0CU57"/>
<dbReference type="Pfam" id="PF01545">
    <property type="entry name" value="Cation_efflux"/>
    <property type="match status" value="1"/>
</dbReference>
<feature type="domain" description="Cation efflux protein transmembrane" evidence="8">
    <location>
        <begin position="94"/>
        <end position="291"/>
    </location>
</feature>
<dbReference type="PANTHER" id="PTHR43840">
    <property type="entry name" value="MITOCHONDRIAL METAL TRANSPORTER 1-RELATED"/>
    <property type="match status" value="1"/>
</dbReference>
<sequence>MSTSCAQPRTSDTPDIERASGSTSVIDPFQFRDGLIPDEELDGLRRRKQHKPVAKYQGKQNELIISLLKPMEEHTEDARVEGEAYRLPVKIAVYASLAANLGLCILQMYAAISSLSLSLIATGIDSVFDVGSNVLLWWLHRKAERLDENRWPVGGARLETIGNIIYGAGPYLFSMGSVNLVVIVESIRTLASKDGDELSAFHLPSIIAVGAALAVKFILFLYCYSLRHQSSQVLVLWEDHRNDLFINGFGILMSAGGSKLRWWLDPTGAIIIALGVIVSWGMTIYEQFGLLAGKSAPHEFLQLVIFKAATFSDEIEKVDTVRAYHSGPNYFVEVDVVMDANTPLWKAHDLSQQLQDRIEVLPNVERAFVHVDHETSHVPEHRKNPRPAV</sequence>
<evidence type="ECO:0000256" key="7">
    <source>
        <dbReference type="SAM" id="Phobius"/>
    </source>
</evidence>
<dbReference type="Gene3D" id="1.20.1510.10">
    <property type="entry name" value="Cation efflux protein transmembrane domain"/>
    <property type="match status" value="1"/>
</dbReference>
<evidence type="ECO:0000313" key="10">
    <source>
        <dbReference type="EMBL" id="EDR14612.1"/>
    </source>
</evidence>
<dbReference type="SUPFAM" id="SSF160240">
    <property type="entry name" value="Cation efflux protein cytoplasmic domain-like"/>
    <property type="match status" value="1"/>
</dbReference>
<dbReference type="EMBL" id="DS547092">
    <property type="protein sequence ID" value="EDR14612.1"/>
    <property type="molecule type" value="Genomic_DNA"/>
</dbReference>
<gene>
    <name evidence="10" type="primary">CDF-F</name>
    <name evidence="10" type="ORF">LACBIDRAFT_244654</name>
</gene>
<feature type="transmembrane region" description="Helical" evidence="7">
    <location>
        <begin position="268"/>
        <end position="285"/>
    </location>
</feature>
<dbReference type="STRING" id="486041.B0CU57"/>
<evidence type="ECO:0000256" key="1">
    <source>
        <dbReference type="ARBA" id="ARBA00004141"/>
    </source>
</evidence>
<comment type="subcellular location">
    <subcellularLocation>
        <location evidence="1">Membrane</location>
        <topology evidence="1">Multi-pass membrane protein</topology>
    </subcellularLocation>
</comment>
<name>B0CU57_LACBS</name>
<protein>
    <submittedName>
        <fullName evidence="10">CDF-like metal transporter</fullName>
    </submittedName>
</protein>
<feature type="domain" description="Cation efflux protein cytoplasmic" evidence="9">
    <location>
        <begin position="312"/>
        <end position="373"/>
    </location>
</feature>
<feature type="transmembrane region" description="Helical" evidence="7">
    <location>
        <begin position="91"/>
        <end position="112"/>
    </location>
</feature>
<keyword evidence="2" id="KW-0813">Transport</keyword>
<keyword evidence="4 7" id="KW-1133">Transmembrane helix</keyword>
<dbReference type="FunFam" id="1.20.1510.10:FF:000005">
    <property type="entry name" value="Putative Cation diffusion facilitator 1"/>
    <property type="match status" value="1"/>
</dbReference>
<dbReference type="PANTHER" id="PTHR43840:SF12">
    <property type="entry name" value="CATION DIFFUSION FACILITATOR 1 (AFU_ORTHOLOGUE AFUA_1G14440)"/>
    <property type="match status" value="1"/>
</dbReference>
<dbReference type="GeneID" id="6070296"/>
<dbReference type="HOGENOM" id="CLU_013430_2_2_1"/>
<keyword evidence="5 7" id="KW-0472">Membrane</keyword>
<dbReference type="Gene3D" id="3.30.70.1350">
    <property type="entry name" value="Cation efflux protein, cytoplasmic domain"/>
    <property type="match status" value="1"/>
</dbReference>
<dbReference type="Pfam" id="PF16916">
    <property type="entry name" value="ZT_dimer"/>
    <property type="match status" value="1"/>
</dbReference>
<evidence type="ECO:0000256" key="2">
    <source>
        <dbReference type="ARBA" id="ARBA00022448"/>
    </source>
</evidence>
<dbReference type="GO" id="GO:0030003">
    <property type="term" value="P:intracellular monoatomic cation homeostasis"/>
    <property type="evidence" value="ECO:0007669"/>
    <property type="project" value="UniProtKB-ARBA"/>
</dbReference>
<dbReference type="InterPro" id="IPR027470">
    <property type="entry name" value="Cation_efflux_CTD"/>
</dbReference>
<keyword evidence="11" id="KW-1185">Reference proteome</keyword>
<dbReference type="NCBIfam" id="TIGR01297">
    <property type="entry name" value="CDF"/>
    <property type="match status" value="1"/>
</dbReference>
<feature type="transmembrane region" description="Helical" evidence="7">
    <location>
        <begin position="203"/>
        <end position="224"/>
    </location>
</feature>
<dbReference type="InterPro" id="IPR050291">
    <property type="entry name" value="CDF_Transporter"/>
</dbReference>
<dbReference type="KEGG" id="lbc:LACBIDRAFT_244654"/>
<feature type="compositionally biased region" description="Polar residues" evidence="6">
    <location>
        <begin position="1"/>
        <end position="13"/>
    </location>
</feature>
<keyword evidence="3 7" id="KW-0812">Transmembrane</keyword>
<reference evidence="10 11" key="1">
    <citation type="journal article" date="2008" name="Nature">
        <title>The genome of Laccaria bicolor provides insights into mycorrhizal symbiosis.</title>
        <authorList>
            <person name="Martin F."/>
            <person name="Aerts A."/>
            <person name="Ahren D."/>
            <person name="Brun A."/>
            <person name="Danchin E.G.J."/>
            <person name="Duchaussoy F."/>
            <person name="Gibon J."/>
            <person name="Kohler A."/>
            <person name="Lindquist E."/>
            <person name="Pereda V."/>
            <person name="Salamov A."/>
            <person name="Shapiro H.J."/>
            <person name="Wuyts J."/>
            <person name="Blaudez D."/>
            <person name="Buee M."/>
            <person name="Brokstein P."/>
            <person name="Canbaeck B."/>
            <person name="Cohen D."/>
            <person name="Courty P.E."/>
            <person name="Coutinho P.M."/>
            <person name="Delaruelle C."/>
            <person name="Detter J.C."/>
            <person name="Deveau A."/>
            <person name="DiFazio S."/>
            <person name="Duplessis S."/>
            <person name="Fraissinet-Tachet L."/>
            <person name="Lucic E."/>
            <person name="Frey-Klett P."/>
            <person name="Fourrey C."/>
            <person name="Feussner I."/>
            <person name="Gay G."/>
            <person name="Grimwood J."/>
            <person name="Hoegger P.J."/>
            <person name="Jain P."/>
            <person name="Kilaru S."/>
            <person name="Labbe J."/>
            <person name="Lin Y.C."/>
            <person name="Legue V."/>
            <person name="Le Tacon F."/>
            <person name="Marmeisse R."/>
            <person name="Melayah D."/>
            <person name="Montanini B."/>
            <person name="Muratet M."/>
            <person name="Nehls U."/>
            <person name="Niculita-Hirzel H."/>
            <person name="Oudot-Le Secq M.P."/>
            <person name="Peter M."/>
            <person name="Quesneville H."/>
            <person name="Rajashekar B."/>
            <person name="Reich M."/>
            <person name="Rouhier N."/>
            <person name="Schmutz J."/>
            <person name="Yin T."/>
            <person name="Chalot M."/>
            <person name="Henrissat B."/>
            <person name="Kuees U."/>
            <person name="Lucas S."/>
            <person name="Van de Peer Y."/>
            <person name="Podila G.K."/>
            <person name="Polle A."/>
            <person name="Pukkila P.J."/>
            <person name="Richardson P.M."/>
            <person name="Rouze P."/>
            <person name="Sanders I.R."/>
            <person name="Stajich J.E."/>
            <person name="Tunlid A."/>
            <person name="Tuskan G."/>
            <person name="Grigoriev I.V."/>
        </authorList>
    </citation>
    <scope>NUCLEOTIDE SEQUENCE [LARGE SCALE GENOMIC DNA]</scope>
    <source>
        <strain evidence="11">S238N-H82 / ATCC MYA-4686</strain>
    </source>
</reference>
<dbReference type="InterPro" id="IPR027469">
    <property type="entry name" value="Cation_efflux_TMD_sf"/>
</dbReference>
<accession>B0CU57</accession>
<evidence type="ECO:0000313" key="11">
    <source>
        <dbReference type="Proteomes" id="UP000001194"/>
    </source>
</evidence>
<evidence type="ECO:0000256" key="6">
    <source>
        <dbReference type="SAM" id="MobiDB-lite"/>
    </source>
</evidence>
<feature type="transmembrane region" description="Helical" evidence="7">
    <location>
        <begin position="160"/>
        <end position="183"/>
    </location>
</feature>
<evidence type="ECO:0000256" key="3">
    <source>
        <dbReference type="ARBA" id="ARBA00022692"/>
    </source>
</evidence>
<dbReference type="RefSeq" id="XP_001875171.1">
    <property type="nucleotide sequence ID" value="XM_001875136.1"/>
</dbReference>
<dbReference type="GO" id="GO:0098771">
    <property type="term" value="P:inorganic ion homeostasis"/>
    <property type="evidence" value="ECO:0007669"/>
    <property type="project" value="UniProtKB-ARBA"/>
</dbReference>
<dbReference type="InterPro" id="IPR002524">
    <property type="entry name" value="Cation_efflux"/>
</dbReference>
<evidence type="ECO:0000256" key="4">
    <source>
        <dbReference type="ARBA" id="ARBA00022989"/>
    </source>
</evidence>
<dbReference type="SUPFAM" id="SSF161111">
    <property type="entry name" value="Cation efflux protein transmembrane domain-like"/>
    <property type="match status" value="1"/>
</dbReference>
<feature type="transmembrane region" description="Helical" evidence="7">
    <location>
        <begin position="118"/>
        <end position="139"/>
    </location>
</feature>
<dbReference type="InterPro" id="IPR058533">
    <property type="entry name" value="Cation_efflux_TM"/>
</dbReference>
<organism evidence="11">
    <name type="scientific">Laccaria bicolor (strain S238N-H82 / ATCC MYA-4686)</name>
    <name type="common">Bicoloured deceiver</name>
    <name type="synonym">Laccaria laccata var. bicolor</name>
    <dbReference type="NCBI Taxonomy" id="486041"/>
    <lineage>
        <taxon>Eukaryota</taxon>
        <taxon>Fungi</taxon>
        <taxon>Dikarya</taxon>
        <taxon>Basidiomycota</taxon>
        <taxon>Agaricomycotina</taxon>
        <taxon>Agaricomycetes</taxon>
        <taxon>Agaricomycetidae</taxon>
        <taxon>Agaricales</taxon>
        <taxon>Agaricineae</taxon>
        <taxon>Hydnangiaceae</taxon>
        <taxon>Laccaria</taxon>
    </lineage>
</organism>
<evidence type="ECO:0000256" key="5">
    <source>
        <dbReference type="ARBA" id="ARBA00023136"/>
    </source>
</evidence>